<evidence type="ECO:0000256" key="1">
    <source>
        <dbReference type="SAM" id="SignalP"/>
    </source>
</evidence>
<proteinExistence type="predicted"/>
<feature type="chain" id="PRO_5016282681" evidence="1">
    <location>
        <begin position="26"/>
        <end position="51"/>
    </location>
</feature>
<dbReference type="PROSITE" id="PS51257">
    <property type="entry name" value="PROKAR_LIPOPROTEIN"/>
    <property type="match status" value="1"/>
</dbReference>
<feature type="signal peptide" evidence="1">
    <location>
        <begin position="1"/>
        <end position="25"/>
    </location>
</feature>
<name>A0A317XF45_9EURO</name>
<accession>A0A317XF45</accession>
<evidence type="ECO:0000313" key="2">
    <source>
        <dbReference type="EMBL" id="PWY95310.1"/>
    </source>
</evidence>
<protein>
    <submittedName>
        <fullName evidence="2">Uncharacterized protein</fullName>
    </submittedName>
</protein>
<dbReference type="RefSeq" id="XP_025472071.1">
    <property type="nucleotide sequence ID" value="XM_025606245.1"/>
</dbReference>
<evidence type="ECO:0000313" key="3">
    <source>
        <dbReference type="Proteomes" id="UP000246702"/>
    </source>
</evidence>
<dbReference type="GeneID" id="37108388"/>
<dbReference type="Proteomes" id="UP000246702">
    <property type="component" value="Unassembled WGS sequence"/>
</dbReference>
<keyword evidence="1" id="KW-0732">Signal</keyword>
<comment type="caution">
    <text evidence="2">The sequence shown here is derived from an EMBL/GenBank/DDBJ whole genome shotgun (WGS) entry which is preliminary data.</text>
</comment>
<keyword evidence="3" id="KW-1185">Reference proteome</keyword>
<sequence>MILREATHFCYILLMSATASGVCACASPNNDDSVSPLKADRWLGRELWPFG</sequence>
<gene>
    <name evidence="2" type="ORF">BO94DRAFT_224736</name>
</gene>
<organism evidence="2 3">
    <name type="scientific">Aspergillus sclerotioniger CBS 115572</name>
    <dbReference type="NCBI Taxonomy" id="1450535"/>
    <lineage>
        <taxon>Eukaryota</taxon>
        <taxon>Fungi</taxon>
        <taxon>Dikarya</taxon>
        <taxon>Ascomycota</taxon>
        <taxon>Pezizomycotina</taxon>
        <taxon>Eurotiomycetes</taxon>
        <taxon>Eurotiomycetidae</taxon>
        <taxon>Eurotiales</taxon>
        <taxon>Aspergillaceae</taxon>
        <taxon>Aspergillus</taxon>
        <taxon>Aspergillus subgen. Circumdati</taxon>
    </lineage>
</organism>
<reference evidence="2 3" key="1">
    <citation type="submission" date="2016-12" db="EMBL/GenBank/DDBJ databases">
        <title>The genomes of Aspergillus section Nigri reveals drivers in fungal speciation.</title>
        <authorList>
            <consortium name="DOE Joint Genome Institute"/>
            <person name="Vesth T.C."/>
            <person name="Nybo J."/>
            <person name="Theobald S."/>
            <person name="Brandl J."/>
            <person name="Frisvad J.C."/>
            <person name="Nielsen K.F."/>
            <person name="Lyhne E.K."/>
            <person name="Kogle M.E."/>
            <person name="Kuo A."/>
            <person name="Riley R."/>
            <person name="Clum A."/>
            <person name="Nolan M."/>
            <person name="Lipzen A."/>
            <person name="Salamov A."/>
            <person name="Henrissat B."/>
            <person name="Wiebenga A."/>
            <person name="De Vries R.P."/>
            <person name="Grigoriev I.V."/>
            <person name="Mortensen U.H."/>
            <person name="Andersen M.R."/>
            <person name="Baker S.E."/>
        </authorList>
    </citation>
    <scope>NUCLEOTIDE SEQUENCE [LARGE SCALE GENOMIC DNA]</scope>
    <source>
        <strain evidence="2 3">CBS 115572</strain>
    </source>
</reference>
<dbReference type="EMBL" id="MSFK01000003">
    <property type="protein sequence ID" value="PWY95310.1"/>
    <property type="molecule type" value="Genomic_DNA"/>
</dbReference>
<dbReference type="AlphaFoldDB" id="A0A317XF45"/>